<evidence type="ECO:0000313" key="8">
    <source>
        <dbReference type="Proteomes" id="UP000063964"/>
    </source>
</evidence>
<feature type="domain" description="ATP-dependent RecD2 DNA helicase OB-fold" evidence="6">
    <location>
        <begin position="6"/>
        <end position="78"/>
    </location>
</feature>
<dbReference type="GO" id="GO:0005524">
    <property type="term" value="F:ATP binding"/>
    <property type="evidence" value="ECO:0007669"/>
    <property type="project" value="UniProtKB-KW"/>
</dbReference>
<dbReference type="Pfam" id="PF18335">
    <property type="entry name" value="SH3_13"/>
    <property type="match status" value="1"/>
</dbReference>
<dbReference type="Pfam" id="PF13245">
    <property type="entry name" value="AAA_19"/>
    <property type="match status" value="1"/>
</dbReference>
<dbReference type="InterPro" id="IPR029493">
    <property type="entry name" value="RecD2-like_HHH"/>
</dbReference>
<evidence type="ECO:0000259" key="6">
    <source>
        <dbReference type="Pfam" id="PF23139"/>
    </source>
</evidence>
<dbReference type="GO" id="GO:0017116">
    <property type="term" value="F:single-stranded DNA helicase activity"/>
    <property type="evidence" value="ECO:0007669"/>
    <property type="project" value="TreeGrafter"/>
</dbReference>
<evidence type="ECO:0000256" key="1">
    <source>
        <dbReference type="ARBA" id="ARBA00022741"/>
    </source>
</evidence>
<sequence length="727" mass="80730">MDSFLSIQGEVVSVVYENPENGYVIARLLVPSEPGQTTVVGVLGSVAPGESLRLTGEWTEHPKFGRQFKAETCEHVLPASLNGIRRFLESGAVKGIGGKIAERLVSRFGSQVLDILDTDPDRLLEVDGIGPSKLKTILTSWREKREVRGLMLFLQTHGVATTFAHRIFRQYGVNAVQRLRANPYDLAYDIHGIGFRTADDMALKLGFAEDAPQRLEAGVEYCLRQTAESAGHMFLPRPMLAEEAARLLGCHDLELVEERIDALVERKRLVAEPADGGENVFLIYFWRTEREIASRLHALREHASRLAPDRIAAAVEREEERLALSLSAEQRQAVESACGEKVAIITGGPGTGKTTITRVVVRALKALGLRIGLAAPTGRAAKRLSEATGFTAVTLHRLLRFQPGTGFEFGEEKKLSLDALVVDEVSMLDSGLCLALLRALPLTCRLVFVGDENQLPSVGAGNILGDMLESGSIPAVRLTHIYRQARESMIVLNAHRINQGEFPQGSPHAPPRADFFWVEKEHLGELQSLILRMVCERIPEAYGLDPMTDVQVLTPMHRGEVGTIALNRLLQEHLNPEGRELTRGQRAYRIGDRVLQLRNNYDKDVFNGDLGRIVGFDTQDETLTAEFDGREIEYAFDELDEIGLAYAISVHKSQGSEYPAVVMPVVTQHYMLLQRNLIYTGLTRARKLAVLLGSRRAMHMGLGNERGRRRYTTLAARLRESDFIENI</sequence>
<evidence type="ECO:0000259" key="5">
    <source>
        <dbReference type="Pfam" id="PF18335"/>
    </source>
</evidence>
<name>A0A109WBK8_9BACT</name>
<dbReference type="GO" id="GO:0043139">
    <property type="term" value="F:5'-3' DNA helicase activity"/>
    <property type="evidence" value="ECO:0007669"/>
    <property type="project" value="InterPro"/>
</dbReference>
<dbReference type="Proteomes" id="UP000063964">
    <property type="component" value="Chromosome"/>
</dbReference>
<dbReference type="PANTHER" id="PTHR43788">
    <property type="entry name" value="DNA2/NAM7 HELICASE FAMILY MEMBER"/>
    <property type="match status" value="1"/>
</dbReference>
<feature type="domain" description="ATP-dependent RecD2 DNA helicase SH3" evidence="5">
    <location>
        <begin position="566"/>
        <end position="627"/>
    </location>
</feature>
<dbReference type="STRING" id="888061.AXF15_09100"/>
<dbReference type="Gene3D" id="3.40.50.300">
    <property type="entry name" value="P-loop containing nucleotide triphosphate hydrolases"/>
    <property type="match status" value="2"/>
</dbReference>
<dbReference type="NCBIfam" id="TIGR01448">
    <property type="entry name" value="recD_rel"/>
    <property type="match status" value="1"/>
</dbReference>
<dbReference type="InterPro" id="IPR050534">
    <property type="entry name" value="Coronavir_polyprotein_1ab"/>
</dbReference>
<dbReference type="SUPFAM" id="SSF47781">
    <property type="entry name" value="RuvA domain 2-like"/>
    <property type="match status" value="1"/>
</dbReference>
<feature type="domain" description="ATP-dependent RecD2 DNA helicase-like helix-hairpin-helix" evidence="4">
    <location>
        <begin position="143"/>
        <end position="234"/>
    </location>
</feature>
<dbReference type="PANTHER" id="PTHR43788:SF6">
    <property type="entry name" value="DNA HELICASE B"/>
    <property type="match status" value="1"/>
</dbReference>
<dbReference type="Gene3D" id="1.10.10.2220">
    <property type="match status" value="1"/>
</dbReference>
<dbReference type="InterPro" id="IPR027417">
    <property type="entry name" value="P-loop_NTPase"/>
</dbReference>
<dbReference type="Pfam" id="PF13538">
    <property type="entry name" value="UvrD_C_2"/>
    <property type="match status" value="1"/>
</dbReference>
<dbReference type="AlphaFoldDB" id="A0A109WBK8"/>
<dbReference type="GO" id="GO:0003677">
    <property type="term" value="F:DNA binding"/>
    <property type="evidence" value="ECO:0007669"/>
    <property type="project" value="InterPro"/>
</dbReference>
<keyword evidence="2" id="KW-0067">ATP-binding</keyword>
<evidence type="ECO:0000259" key="4">
    <source>
        <dbReference type="Pfam" id="PF14490"/>
    </source>
</evidence>
<dbReference type="GO" id="GO:0006310">
    <property type="term" value="P:DNA recombination"/>
    <property type="evidence" value="ECO:0007669"/>
    <property type="project" value="InterPro"/>
</dbReference>
<accession>A0A109WBK8</accession>
<protein>
    <submittedName>
        <fullName evidence="7">Heavy metal transporter</fullName>
    </submittedName>
</protein>
<dbReference type="InterPro" id="IPR055446">
    <property type="entry name" value="RecD2_N_OB"/>
</dbReference>
<organism evidence="7 8">
    <name type="scientific">Desulfomicrobium orale DSM 12838</name>
    <dbReference type="NCBI Taxonomy" id="888061"/>
    <lineage>
        <taxon>Bacteria</taxon>
        <taxon>Pseudomonadati</taxon>
        <taxon>Thermodesulfobacteriota</taxon>
        <taxon>Desulfovibrionia</taxon>
        <taxon>Desulfovibrionales</taxon>
        <taxon>Desulfomicrobiaceae</taxon>
        <taxon>Desulfomicrobium</taxon>
    </lineage>
</organism>
<dbReference type="InterPro" id="IPR010994">
    <property type="entry name" value="RuvA_2-like"/>
</dbReference>
<dbReference type="HAMAP" id="MF_01488">
    <property type="entry name" value="RecD2"/>
    <property type="match status" value="1"/>
</dbReference>
<reference evidence="8" key="1">
    <citation type="submission" date="2016-02" db="EMBL/GenBank/DDBJ databases">
        <authorList>
            <person name="Holder M.E."/>
            <person name="Ajami N.J."/>
            <person name="Petrosino J.F."/>
        </authorList>
    </citation>
    <scope>NUCLEOTIDE SEQUENCE [LARGE SCALE GENOMIC DNA]</scope>
    <source>
        <strain evidence="8">DSM 12838</strain>
    </source>
</reference>
<evidence type="ECO:0000259" key="3">
    <source>
        <dbReference type="Pfam" id="PF13538"/>
    </source>
</evidence>
<dbReference type="KEGG" id="doa:AXF15_09100"/>
<proteinExistence type="inferred from homology"/>
<feature type="domain" description="UvrD-like helicase C-terminal" evidence="3">
    <location>
        <begin position="644"/>
        <end position="691"/>
    </location>
</feature>
<evidence type="ECO:0000256" key="2">
    <source>
        <dbReference type="ARBA" id="ARBA00022840"/>
    </source>
</evidence>
<keyword evidence="1" id="KW-0547">Nucleotide-binding</keyword>
<dbReference type="GO" id="GO:0009338">
    <property type="term" value="C:exodeoxyribonuclease V complex"/>
    <property type="evidence" value="ECO:0007669"/>
    <property type="project" value="TreeGrafter"/>
</dbReference>
<dbReference type="OrthoDB" id="9763659at2"/>
<gene>
    <name evidence="7" type="ORF">AXF15_09100</name>
</gene>
<dbReference type="Gene3D" id="1.10.150.20">
    <property type="entry name" value="5' to 3' exonuclease, C-terminal subdomain"/>
    <property type="match status" value="1"/>
</dbReference>
<dbReference type="SUPFAM" id="SSF52540">
    <property type="entry name" value="P-loop containing nucleoside triphosphate hydrolases"/>
    <property type="match status" value="2"/>
</dbReference>
<dbReference type="RefSeq" id="WP_066606339.1">
    <property type="nucleotide sequence ID" value="NZ_CP014230.1"/>
</dbReference>
<dbReference type="InterPro" id="IPR027785">
    <property type="entry name" value="UvrD-like_helicase_C"/>
</dbReference>
<dbReference type="Gene3D" id="2.30.30.940">
    <property type="match status" value="1"/>
</dbReference>
<dbReference type="CDD" id="cd18809">
    <property type="entry name" value="SF1_C_RecD"/>
    <property type="match status" value="1"/>
</dbReference>
<dbReference type="CDD" id="cd17933">
    <property type="entry name" value="DEXSc_RecD-like"/>
    <property type="match status" value="1"/>
</dbReference>
<dbReference type="EMBL" id="CP014230">
    <property type="protein sequence ID" value="AMD93243.1"/>
    <property type="molecule type" value="Genomic_DNA"/>
</dbReference>
<dbReference type="Pfam" id="PF23139">
    <property type="entry name" value="OB_YrrC"/>
    <property type="match status" value="1"/>
</dbReference>
<dbReference type="Pfam" id="PF14490">
    <property type="entry name" value="HHH_RecD2"/>
    <property type="match status" value="1"/>
</dbReference>
<dbReference type="InterPro" id="IPR006345">
    <property type="entry name" value="RecD2"/>
</dbReference>
<dbReference type="InterPro" id="IPR041451">
    <property type="entry name" value="RecD2_SH13"/>
</dbReference>
<keyword evidence="8" id="KW-1185">Reference proteome</keyword>
<evidence type="ECO:0000313" key="7">
    <source>
        <dbReference type="EMBL" id="AMD93243.1"/>
    </source>
</evidence>